<dbReference type="SUPFAM" id="SSF55729">
    <property type="entry name" value="Acyl-CoA N-acyltransferases (Nat)"/>
    <property type="match status" value="1"/>
</dbReference>
<dbReference type="RefSeq" id="WP_166155818.1">
    <property type="nucleotide sequence ID" value="NZ_JAAOIW010000020.1"/>
</dbReference>
<keyword evidence="5" id="KW-1185">Reference proteome</keyword>
<protein>
    <submittedName>
        <fullName evidence="4">GNAT family N-acetyltransferase</fullName>
    </submittedName>
</protein>
<keyword evidence="1" id="KW-0808">Transferase</keyword>
<dbReference type="Proteomes" id="UP001165962">
    <property type="component" value="Unassembled WGS sequence"/>
</dbReference>
<keyword evidence="2" id="KW-0012">Acyltransferase</keyword>
<reference evidence="4" key="1">
    <citation type="submission" date="2020-03" db="EMBL/GenBank/DDBJ databases">
        <title>Draft sequencing of Paenibacilllus sp. S3N08.</title>
        <authorList>
            <person name="Kim D.-U."/>
        </authorList>
    </citation>
    <scope>NUCLEOTIDE SEQUENCE</scope>
    <source>
        <strain evidence="4">S3N08</strain>
    </source>
</reference>
<dbReference type="PROSITE" id="PS51186">
    <property type="entry name" value="GNAT"/>
    <property type="match status" value="1"/>
</dbReference>
<evidence type="ECO:0000256" key="2">
    <source>
        <dbReference type="ARBA" id="ARBA00023315"/>
    </source>
</evidence>
<dbReference type="PANTHER" id="PTHR43877">
    <property type="entry name" value="AMINOALKYLPHOSPHONATE N-ACETYLTRANSFERASE-RELATED-RELATED"/>
    <property type="match status" value="1"/>
</dbReference>
<proteinExistence type="predicted"/>
<evidence type="ECO:0000256" key="1">
    <source>
        <dbReference type="ARBA" id="ARBA00022679"/>
    </source>
</evidence>
<evidence type="ECO:0000313" key="5">
    <source>
        <dbReference type="Proteomes" id="UP001165962"/>
    </source>
</evidence>
<dbReference type="Pfam" id="PF00583">
    <property type="entry name" value="Acetyltransf_1"/>
    <property type="match status" value="1"/>
</dbReference>
<comment type="caution">
    <text evidence="4">The sequence shown here is derived from an EMBL/GenBank/DDBJ whole genome shotgun (WGS) entry which is preliminary data.</text>
</comment>
<sequence>MVNIRDFSQSDIEALAELMGELGYPTSIESMLKRMEAIESSSMNSTFVAEIDDKVVGMIGLLMNNNYEYDSMVMQIVSLVTRADHRGTGVGSALIKHAEEWATTHGASAMSLTSGIKPERVAAHEFYKNKGYYISGYRFSKKL</sequence>
<gene>
    <name evidence="4" type="ORF">G9U52_33060</name>
</gene>
<dbReference type="EMBL" id="JAAOIW010000020">
    <property type="protein sequence ID" value="NHN34616.1"/>
    <property type="molecule type" value="Genomic_DNA"/>
</dbReference>
<dbReference type="InterPro" id="IPR050832">
    <property type="entry name" value="Bact_Acetyltransf"/>
</dbReference>
<organism evidence="4 5">
    <name type="scientific">Paenibacillus agricola</name>
    <dbReference type="NCBI Taxonomy" id="2716264"/>
    <lineage>
        <taxon>Bacteria</taxon>
        <taxon>Bacillati</taxon>
        <taxon>Bacillota</taxon>
        <taxon>Bacilli</taxon>
        <taxon>Bacillales</taxon>
        <taxon>Paenibacillaceae</taxon>
        <taxon>Paenibacillus</taxon>
    </lineage>
</organism>
<dbReference type="CDD" id="cd04301">
    <property type="entry name" value="NAT_SF"/>
    <property type="match status" value="1"/>
</dbReference>
<dbReference type="InterPro" id="IPR016181">
    <property type="entry name" value="Acyl_CoA_acyltransferase"/>
</dbReference>
<accession>A0ABX0JKM2</accession>
<name>A0ABX0JKM2_9BACL</name>
<dbReference type="PANTHER" id="PTHR43877:SF2">
    <property type="entry name" value="AMINOALKYLPHOSPHONATE N-ACETYLTRANSFERASE-RELATED"/>
    <property type="match status" value="1"/>
</dbReference>
<feature type="domain" description="N-acetyltransferase" evidence="3">
    <location>
        <begin position="2"/>
        <end position="143"/>
    </location>
</feature>
<evidence type="ECO:0000259" key="3">
    <source>
        <dbReference type="PROSITE" id="PS51186"/>
    </source>
</evidence>
<evidence type="ECO:0000313" key="4">
    <source>
        <dbReference type="EMBL" id="NHN34616.1"/>
    </source>
</evidence>
<dbReference type="InterPro" id="IPR000182">
    <property type="entry name" value="GNAT_dom"/>
</dbReference>
<dbReference type="Gene3D" id="3.40.630.30">
    <property type="match status" value="1"/>
</dbReference>